<dbReference type="EMBL" id="KZ678518">
    <property type="protein sequence ID" value="PSR80838.1"/>
    <property type="molecule type" value="Genomic_DNA"/>
</dbReference>
<dbReference type="STRING" id="2025994.A0A2T3A115"/>
<feature type="compositionally biased region" description="Basic and acidic residues" evidence="1">
    <location>
        <begin position="326"/>
        <end position="349"/>
    </location>
</feature>
<feature type="transmembrane region" description="Helical" evidence="2">
    <location>
        <begin position="184"/>
        <end position="205"/>
    </location>
</feature>
<evidence type="ECO:0000256" key="1">
    <source>
        <dbReference type="SAM" id="MobiDB-lite"/>
    </source>
</evidence>
<accession>A0A2T3A115</accession>
<feature type="transmembrane region" description="Helical" evidence="2">
    <location>
        <begin position="79"/>
        <end position="101"/>
    </location>
</feature>
<feature type="compositionally biased region" description="Acidic residues" evidence="1">
    <location>
        <begin position="257"/>
        <end position="266"/>
    </location>
</feature>
<evidence type="ECO:0000256" key="2">
    <source>
        <dbReference type="SAM" id="Phobius"/>
    </source>
</evidence>
<protein>
    <recommendedName>
        <fullName evidence="5">Tetraspanin Tsp3</fullName>
    </recommendedName>
</protein>
<evidence type="ECO:0000313" key="3">
    <source>
        <dbReference type="EMBL" id="PSR80838.1"/>
    </source>
</evidence>
<feature type="compositionally biased region" description="Basic and acidic residues" evidence="1">
    <location>
        <begin position="233"/>
        <end position="245"/>
    </location>
</feature>
<organism evidence="3 4">
    <name type="scientific">Coniella lustricola</name>
    <dbReference type="NCBI Taxonomy" id="2025994"/>
    <lineage>
        <taxon>Eukaryota</taxon>
        <taxon>Fungi</taxon>
        <taxon>Dikarya</taxon>
        <taxon>Ascomycota</taxon>
        <taxon>Pezizomycotina</taxon>
        <taxon>Sordariomycetes</taxon>
        <taxon>Sordariomycetidae</taxon>
        <taxon>Diaporthales</taxon>
        <taxon>Schizoparmaceae</taxon>
        <taxon>Coniella</taxon>
    </lineage>
</organism>
<keyword evidence="2" id="KW-0472">Membrane</keyword>
<feature type="transmembrane region" description="Helical" evidence="2">
    <location>
        <begin position="36"/>
        <end position="59"/>
    </location>
</feature>
<name>A0A2T3A115_9PEZI</name>
<dbReference type="AlphaFoldDB" id="A0A2T3A115"/>
<dbReference type="InParanoid" id="A0A2T3A115"/>
<feature type="compositionally biased region" description="Low complexity" evidence="1">
    <location>
        <begin position="304"/>
        <end position="313"/>
    </location>
</feature>
<dbReference type="OrthoDB" id="71600at2759"/>
<evidence type="ECO:0008006" key="5">
    <source>
        <dbReference type="Google" id="ProtNLM"/>
    </source>
</evidence>
<keyword evidence="2" id="KW-1133">Transmembrane helix</keyword>
<gene>
    <name evidence="3" type="ORF">BD289DRAFT_53233</name>
</gene>
<keyword evidence="2" id="KW-0812">Transmembrane</keyword>
<reference evidence="3 4" key="1">
    <citation type="journal article" date="2018" name="Mycol. Prog.">
        <title>Coniella lustricola, a new species from submerged detritus.</title>
        <authorList>
            <person name="Raudabaugh D.B."/>
            <person name="Iturriaga T."/>
            <person name="Carver A."/>
            <person name="Mondo S."/>
            <person name="Pangilinan J."/>
            <person name="Lipzen A."/>
            <person name="He G."/>
            <person name="Amirebrahimi M."/>
            <person name="Grigoriev I.V."/>
            <person name="Miller A.N."/>
        </authorList>
    </citation>
    <scope>NUCLEOTIDE SEQUENCE [LARGE SCALE GENOMIC DNA]</scope>
    <source>
        <strain evidence="3 4">B22-T-1</strain>
    </source>
</reference>
<dbReference type="Proteomes" id="UP000241462">
    <property type="component" value="Unassembled WGS sequence"/>
</dbReference>
<keyword evidence="4" id="KW-1185">Reference proteome</keyword>
<feature type="region of interest" description="Disordered" evidence="1">
    <location>
        <begin position="222"/>
        <end position="349"/>
    </location>
</feature>
<sequence length="349" mass="38265">MALLMLILPVLILALLGVAVYEHVTSVTLSLPLTPALTFCTILLPLFAAANLLSLRYILPQRKSNRRVVVITSTLAKLLLSPIILQTLQAILATVLATLYFTDLVPNTAVRDCRLATQWQHLFRIKDARSLRAVQDALQCCGFRSVRDMAWPFATPAGASQCAAMFDRTLACRVPWAAALRRSAGVNFGVVVAVAMLQIISLFLATRYGAQQSRFVWNGWSHAQQQQQHHPHHIEEDEQGTHHEAGVSASSRPLLTDYDDDDDDDNNGQTNEPSDWEEGGGGKRRDTSTSRPRYGAIENGGASTTTTTTTTTTNATSPGGNDGEEPGPRLEPSRLNSERDAWRDEFASE</sequence>
<proteinExistence type="predicted"/>
<evidence type="ECO:0000313" key="4">
    <source>
        <dbReference type="Proteomes" id="UP000241462"/>
    </source>
</evidence>